<organism evidence="12 13">
    <name type="scientific">Rasamsonia emersonii (strain ATCC 16479 / CBS 393.64 / IMI 116815)</name>
    <dbReference type="NCBI Taxonomy" id="1408163"/>
    <lineage>
        <taxon>Eukaryota</taxon>
        <taxon>Fungi</taxon>
        <taxon>Dikarya</taxon>
        <taxon>Ascomycota</taxon>
        <taxon>Pezizomycotina</taxon>
        <taxon>Eurotiomycetes</taxon>
        <taxon>Eurotiomycetidae</taxon>
        <taxon>Eurotiales</taxon>
        <taxon>Trichocomaceae</taxon>
        <taxon>Rasamsonia</taxon>
    </lineage>
</organism>
<comment type="function">
    <text evidence="1">The complex LTO1:YAE1 may function as a target specific adapter that probably recruits apo-RPLI1 to the cytosolic iron-sulfur protein assembly (CIA) complex machinery. May be required for biogenesis of the large ribosomal subunit and initiation of translation.</text>
</comment>
<dbReference type="AlphaFoldDB" id="A0A0F4YZ70"/>
<dbReference type="PANTHER" id="PTHR18829">
    <property type="entry name" value="PROTEIN YAE1 HOMOLOG"/>
    <property type="match status" value="1"/>
</dbReference>
<evidence type="ECO:0000256" key="8">
    <source>
        <dbReference type="ARBA" id="ARBA00022490"/>
    </source>
</evidence>
<evidence type="ECO:0000256" key="6">
    <source>
        <dbReference type="ARBA" id="ARBA00017286"/>
    </source>
</evidence>
<evidence type="ECO:0000256" key="7">
    <source>
        <dbReference type="ARBA" id="ARBA00018400"/>
    </source>
</evidence>
<dbReference type="RefSeq" id="XP_013329535.1">
    <property type="nucleotide sequence ID" value="XM_013474081.1"/>
</dbReference>
<comment type="subunit">
    <text evidence="5">May form a complex with LTO1.</text>
</comment>
<sequence>MMTLAGQEKKKKPELRATSDFTSHGANSRASRDSPQTEDKRQYYKDQDYGQIPPMPPSPSSSAHSVAGSTPPSPTTTMTSTQTDVENAPEQATPAGDNLLDDVFGSSPPGDGLAFSNTPESGLQPTTADPARPAPSAVEPSDLPSLRRQHVTAGYRDGISFSKSQHVQRGFDAGFPVGAQFGLRVGAVLGILEGVLKGLETRPSSGPVKKRTAETKTVESEADREAREKRIEKVRQLYQTAVKELSVESVFGNVTAKEDGTEEEKPETQLARKAEAVVSKWEKRVAVPKWEENMESLE</sequence>
<keyword evidence="8" id="KW-0963">Cytoplasm</keyword>
<dbReference type="STRING" id="1408163.A0A0F4YZ70"/>
<feature type="compositionally biased region" description="Basic and acidic residues" evidence="10">
    <location>
        <begin position="211"/>
        <end position="226"/>
    </location>
</feature>
<dbReference type="GO" id="GO:0005634">
    <property type="term" value="C:nucleus"/>
    <property type="evidence" value="ECO:0007669"/>
    <property type="project" value="UniProtKB-SubCell"/>
</dbReference>
<dbReference type="OrthoDB" id="20086at2759"/>
<dbReference type="InterPro" id="IPR019191">
    <property type="entry name" value="Essential_protein_Yae1_N"/>
</dbReference>
<dbReference type="Proteomes" id="UP000053958">
    <property type="component" value="Unassembled WGS sequence"/>
</dbReference>
<comment type="subcellular location">
    <subcellularLocation>
        <location evidence="3">Cytoplasm</location>
    </subcellularLocation>
    <subcellularLocation>
        <location evidence="2">Nucleus</location>
    </subcellularLocation>
</comment>
<comment type="similarity">
    <text evidence="4">Belongs to the YAE1 family.</text>
</comment>
<protein>
    <recommendedName>
        <fullName evidence="7">Protein YAE1</fullName>
    </recommendedName>
    <alternativeName>
        <fullName evidence="6">Protein yae1</fullName>
    </alternativeName>
</protein>
<keyword evidence="9" id="KW-0539">Nucleus</keyword>
<dbReference type="InterPro" id="IPR038881">
    <property type="entry name" value="Yae1-like"/>
</dbReference>
<comment type="caution">
    <text evidence="12">The sequence shown here is derived from an EMBL/GenBank/DDBJ whole genome shotgun (WGS) entry which is preliminary data.</text>
</comment>
<dbReference type="GO" id="GO:0005737">
    <property type="term" value="C:cytoplasm"/>
    <property type="evidence" value="ECO:0007669"/>
    <property type="project" value="UniProtKB-SubCell"/>
</dbReference>
<evidence type="ECO:0000313" key="12">
    <source>
        <dbReference type="EMBL" id="KKA22923.1"/>
    </source>
</evidence>
<name>A0A0F4YZ70_RASE3</name>
<evidence type="ECO:0000256" key="9">
    <source>
        <dbReference type="ARBA" id="ARBA00023242"/>
    </source>
</evidence>
<dbReference type="Pfam" id="PF09811">
    <property type="entry name" value="Yae1_N"/>
    <property type="match status" value="1"/>
</dbReference>
<accession>A0A0F4YZ70</accession>
<evidence type="ECO:0000313" key="13">
    <source>
        <dbReference type="Proteomes" id="UP000053958"/>
    </source>
</evidence>
<evidence type="ECO:0000259" key="11">
    <source>
        <dbReference type="Pfam" id="PF09811"/>
    </source>
</evidence>
<dbReference type="GeneID" id="25315380"/>
<dbReference type="EMBL" id="LASV01000118">
    <property type="protein sequence ID" value="KKA22923.1"/>
    <property type="molecule type" value="Genomic_DNA"/>
</dbReference>
<feature type="region of interest" description="Disordered" evidence="10">
    <location>
        <begin position="1"/>
        <end position="148"/>
    </location>
</feature>
<evidence type="ECO:0000256" key="10">
    <source>
        <dbReference type="SAM" id="MobiDB-lite"/>
    </source>
</evidence>
<feature type="compositionally biased region" description="Polar residues" evidence="10">
    <location>
        <begin position="115"/>
        <end position="127"/>
    </location>
</feature>
<evidence type="ECO:0000256" key="5">
    <source>
        <dbReference type="ARBA" id="ARBA00011427"/>
    </source>
</evidence>
<keyword evidence="13" id="KW-1185">Reference proteome</keyword>
<gene>
    <name evidence="12" type="ORF">T310_3030</name>
</gene>
<feature type="compositionally biased region" description="Basic and acidic residues" evidence="10">
    <location>
        <begin position="30"/>
        <end position="48"/>
    </location>
</feature>
<feature type="domain" description="Essential protein Yae1 N-terminal" evidence="11">
    <location>
        <begin position="154"/>
        <end position="192"/>
    </location>
</feature>
<feature type="compositionally biased region" description="Polar residues" evidence="10">
    <location>
        <begin position="19"/>
        <end position="29"/>
    </location>
</feature>
<evidence type="ECO:0000256" key="3">
    <source>
        <dbReference type="ARBA" id="ARBA00004496"/>
    </source>
</evidence>
<reference evidence="12 13" key="1">
    <citation type="submission" date="2015-04" db="EMBL/GenBank/DDBJ databases">
        <authorList>
            <person name="Heijne W.H."/>
            <person name="Fedorova N.D."/>
            <person name="Nierman W.C."/>
            <person name="Vollebregt A.W."/>
            <person name="Zhao Z."/>
            <person name="Wu L."/>
            <person name="Kumar M."/>
            <person name="Stam H."/>
            <person name="van den Berg M.A."/>
            <person name="Pel H.J."/>
        </authorList>
    </citation>
    <scope>NUCLEOTIDE SEQUENCE [LARGE SCALE GENOMIC DNA]</scope>
    <source>
        <strain evidence="12 13">CBS 393.64</strain>
    </source>
</reference>
<proteinExistence type="inferred from homology"/>
<feature type="region of interest" description="Disordered" evidence="10">
    <location>
        <begin position="200"/>
        <end position="226"/>
    </location>
</feature>
<dbReference type="PANTHER" id="PTHR18829:SF0">
    <property type="entry name" value="PROTEIN YAE1 HOMOLOG"/>
    <property type="match status" value="1"/>
</dbReference>
<evidence type="ECO:0000256" key="4">
    <source>
        <dbReference type="ARBA" id="ARBA00007096"/>
    </source>
</evidence>
<feature type="compositionally biased region" description="Low complexity" evidence="10">
    <location>
        <begin position="60"/>
        <end position="83"/>
    </location>
</feature>
<evidence type="ECO:0000256" key="1">
    <source>
        <dbReference type="ARBA" id="ARBA00003836"/>
    </source>
</evidence>
<evidence type="ECO:0000256" key="2">
    <source>
        <dbReference type="ARBA" id="ARBA00004123"/>
    </source>
</evidence>